<dbReference type="InterPro" id="IPR005490">
    <property type="entry name" value="LD_TPept_cat_dom"/>
</dbReference>
<dbReference type="Gene3D" id="2.40.440.10">
    <property type="entry name" value="L,D-transpeptidase catalytic domain-like"/>
    <property type="match status" value="1"/>
</dbReference>
<dbReference type="GO" id="GO:0004180">
    <property type="term" value="F:carboxypeptidase activity"/>
    <property type="evidence" value="ECO:0007669"/>
    <property type="project" value="UniProtKB-ARBA"/>
</dbReference>
<keyword evidence="5 7" id="KW-0573">Peptidoglycan synthesis</keyword>
<keyword evidence="6 7" id="KW-0961">Cell wall biogenesis/degradation</keyword>
<evidence type="ECO:0000256" key="3">
    <source>
        <dbReference type="ARBA" id="ARBA00022679"/>
    </source>
</evidence>
<dbReference type="InterPro" id="IPR036365">
    <property type="entry name" value="PGBD-like_sf"/>
</dbReference>
<dbReference type="UniPathway" id="UPA00219"/>
<dbReference type="InterPro" id="IPR038063">
    <property type="entry name" value="Transpep_catalytic_dom"/>
</dbReference>
<evidence type="ECO:0000256" key="4">
    <source>
        <dbReference type="ARBA" id="ARBA00022960"/>
    </source>
</evidence>
<evidence type="ECO:0000256" key="5">
    <source>
        <dbReference type="ARBA" id="ARBA00022984"/>
    </source>
</evidence>
<dbReference type="Proteomes" id="UP000220034">
    <property type="component" value="Unassembled WGS sequence"/>
</dbReference>
<dbReference type="EMBL" id="OCTN01000012">
    <property type="protein sequence ID" value="SOH95555.1"/>
    <property type="molecule type" value="Genomic_DNA"/>
</dbReference>
<dbReference type="SUPFAM" id="SSF141523">
    <property type="entry name" value="L,D-transpeptidase catalytic domain-like"/>
    <property type="match status" value="1"/>
</dbReference>
<dbReference type="PROSITE" id="PS52029">
    <property type="entry name" value="LD_TPASE"/>
    <property type="match status" value="1"/>
</dbReference>
<sequence>MYQFSNSAIFGAVSLLALTAGSGAIAQVSVDSNVETPIAVAMPIWSELADIVQIDASMEVASFYADRNYAPLFMANDAEVARAVIDALASQHLHALPEWGDRLEPLSRHVAAAVDGYPTAEGEVAFAEAYIALAQARLTGVVVPTRLSDDMYVFPPEISAATALDALAEQAAPVRYLMDLAPDHPDYAPLLALRAELEQVVANGGWGAADVPSGASIRAGERDERVPAIRARLLALGDIEGPRAQRVMPVVTPVATTQPLDDTPLDATSVSNAVQPDPTYMDDATVAALMAFQTRHGLNDDGVIGPKTLAALNTTADERLRQVLVNLERVRWTDWDRNEKHIYVNLADYRMWLRENGEELFTTRTVIGSSRHQTVEFSDTMTHLVVNPTWTVPRSIATEEILPALRDNPNYLNERNMTLIDDGTGVWTPSDTSLINWANFSESFFPWWIRQGPGPGNSLGNVKFMFPNQFAIYLHDTPSRSLFARDARAFSHGCVRVADPTGLAEVLLQPQSSDPLGLFQRHRATGRETTVNLQERPAVHIDYRTVWIDESGQVQYRDDVYGRDALVLNAMQDLGVQTGQPQG</sequence>
<evidence type="ECO:0000313" key="11">
    <source>
        <dbReference type="EMBL" id="SOH95555.1"/>
    </source>
</evidence>
<gene>
    <name evidence="11" type="ORF">SAMN06273572_11249</name>
</gene>
<evidence type="ECO:0000259" key="10">
    <source>
        <dbReference type="PROSITE" id="PS52029"/>
    </source>
</evidence>
<dbReference type="InterPro" id="IPR052905">
    <property type="entry name" value="LD-transpeptidase_YkuD-like"/>
</dbReference>
<evidence type="ECO:0000256" key="8">
    <source>
        <dbReference type="SAM" id="MobiDB-lite"/>
    </source>
</evidence>
<dbReference type="PANTHER" id="PTHR41533:SF2">
    <property type="entry name" value="BLR7131 PROTEIN"/>
    <property type="match status" value="1"/>
</dbReference>
<feature type="compositionally biased region" description="Polar residues" evidence="8">
    <location>
        <begin position="257"/>
        <end position="274"/>
    </location>
</feature>
<dbReference type="CDD" id="cd16913">
    <property type="entry name" value="YkuD_like"/>
    <property type="match status" value="1"/>
</dbReference>
<comment type="similarity">
    <text evidence="2">Belongs to the YkuD family.</text>
</comment>
<reference evidence="12" key="1">
    <citation type="submission" date="2017-09" db="EMBL/GenBank/DDBJ databases">
        <authorList>
            <person name="Varghese N."/>
            <person name="Submissions S."/>
        </authorList>
    </citation>
    <scope>NUCLEOTIDE SEQUENCE [LARGE SCALE GENOMIC DNA]</scope>
    <source>
        <strain evidence="12">C7</strain>
    </source>
</reference>
<dbReference type="Pfam" id="PF01471">
    <property type="entry name" value="PG_binding_1"/>
    <property type="match status" value="1"/>
</dbReference>
<dbReference type="InterPro" id="IPR002477">
    <property type="entry name" value="Peptidoglycan-bd-like"/>
</dbReference>
<keyword evidence="3" id="KW-0808">Transferase</keyword>
<dbReference type="GO" id="GO:0016740">
    <property type="term" value="F:transferase activity"/>
    <property type="evidence" value="ECO:0007669"/>
    <property type="project" value="UniProtKB-KW"/>
</dbReference>
<dbReference type="Pfam" id="PF20142">
    <property type="entry name" value="Scaffold"/>
    <property type="match status" value="1"/>
</dbReference>
<evidence type="ECO:0000256" key="6">
    <source>
        <dbReference type="ARBA" id="ARBA00023316"/>
    </source>
</evidence>
<evidence type="ECO:0000256" key="2">
    <source>
        <dbReference type="ARBA" id="ARBA00005992"/>
    </source>
</evidence>
<dbReference type="InterPro" id="IPR036366">
    <property type="entry name" value="PGBDSf"/>
</dbReference>
<keyword evidence="9" id="KW-0732">Signal</keyword>
<protein>
    <submittedName>
        <fullName evidence="11">Murein L,D-transpeptidase YcbB/YkuD</fullName>
    </submittedName>
</protein>
<feature type="active site" description="Nucleophile" evidence="7">
    <location>
        <position position="494"/>
    </location>
</feature>
<evidence type="ECO:0000256" key="1">
    <source>
        <dbReference type="ARBA" id="ARBA00004752"/>
    </source>
</evidence>
<evidence type="ECO:0000313" key="12">
    <source>
        <dbReference type="Proteomes" id="UP000220034"/>
    </source>
</evidence>
<dbReference type="Gene3D" id="1.10.101.10">
    <property type="entry name" value="PGBD-like superfamily/PGBD"/>
    <property type="match status" value="1"/>
</dbReference>
<feature type="region of interest" description="Disordered" evidence="8">
    <location>
        <begin position="257"/>
        <end position="276"/>
    </location>
</feature>
<dbReference type="Pfam" id="PF03734">
    <property type="entry name" value="YkuD"/>
    <property type="match status" value="1"/>
</dbReference>
<dbReference type="RefSeq" id="WP_097932134.1">
    <property type="nucleotide sequence ID" value="NZ_OCTN01000012.1"/>
</dbReference>
<dbReference type="PANTHER" id="PTHR41533">
    <property type="entry name" value="L,D-TRANSPEPTIDASE HI_1667-RELATED"/>
    <property type="match status" value="1"/>
</dbReference>
<comment type="pathway">
    <text evidence="1 7">Cell wall biogenesis; peptidoglycan biosynthesis.</text>
</comment>
<dbReference type="GO" id="GO:0009252">
    <property type="term" value="P:peptidoglycan biosynthetic process"/>
    <property type="evidence" value="ECO:0007669"/>
    <property type="project" value="UniProtKB-UniPathway"/>
</dbReference>
<feature type="domain" description="L,D-TPase catalytic" evidence="10">
    <location>
        <begin position="340"/>
        <end position="519"/>
    </location>
</feature>
<dbReference type="GO" id="GO:0071555">
    <property type="term" value="P:cell wall organization"/>
    <property type="evidence" value="ECO:0007669"/>
    <property type="project" value="UniProtKB-UniRule"/>
</dbReference>
<proteinExistence type="inferred from homology"/>
<feature type="signal peptide" evidence="9">
    <location>
        <begin position="1"/>
        <end position="26"/>
    </location>
</feature>
<feature type="chain" id="PRO_5013310861" evidence="9">
    <location>
        <begin position="27"/>
        <end position="583"/>
    </location>
</feature>
<feature type="active site" description="Proton donor/acceptor" evidence="7">
    <location>
        <position position="475"/>
    </location>
</feature>
<keyword evidence="4 7" id="KW-0133">Cell shape</keyword>
<dbReference type="OrthoDB" id="9778545at2"/>
<dbReference type="SUPFAM" id="SSF47090">
    <property type="entry name" value="PGBD-like"/>
    <property type="match status" value="1"/>
</dbReference>
<accession>A0A2C9CWR8</accession>
<evidence type="ECO:0000256" key="7">
    <source>
        <dbReference type="PROSITE-ProRule" id="PRU01373"/>
    </source>
</evidence>
<dbReference type="InterPro" id="IPR045380">
    <property type="entry name" value="LD_TPept_scaffold_dom"/>
</dbReference>
<keyword evidence="12" id="KW-1185">Reference proteome</keyword>
<name>A0A2C9CWR8_9RHOB</name>
<dbReference type="GO" id="GO:0008360">
    <property type="term" value="P:regulation of cell shape"/>
    <property type="evidence" value="ECO:0007669"/>
    <property type="project" value="UniProtKB-UniRule"/>
</dbReference>
<organism evidence="11 12">
    <name type="scientific">Pontivivens marinum</name>
    <dbReference type="NCBI Taxonomy" id="1690039"/>
    <lineage>
        <taxon>Bacteria</taxon>
        <taxon>Pseudomonadati</taxon>
        <taxon>Pseudomonadota</taxon>
        <taxon>Alphaproteobacteria</taxon>
        <taxon>Rhodobacterales</taxon>
        <taxon>Paracoccaceae</taxon>
        <taxon>Pontivivens</taxon>
    </lineage>
</organism>
<dbReference type="AlphaFoldDB" id="A0A2C9CWR8"/>
<evidence type="ECO:0000256" key="9">
    <source>
        <dbReference type="SAM" id="SignalP"/>
    </source>
</evidence>